<dbReference type="Proteomes" id="UP000247702">
    <property type="component" value="Unassembled WGS sequence"/>
</dbReference>
<evidence type="ECO:0000313" key="2">
    <source>
        <dbReference type="EMBL" id="GES76919.1"/>
    </source>
</evidence>
<evidence type="ECO:0000313" key="1">
    <source>
        <dbReference type="EMBL" id="GBC00296.1"/>
    </source>
</evidence>
<comment type="caution">
    <text evidence="1">The sequence shown here is derived from an EMBL/GenBank/DDBJ whole genome shotgun (WGS) entry which is preliminary data.</text>
</comment>
<reference evidence="2" key="2">
    <citation type="submission" date="2019-10" db="EMBL/GenBank/DDBJ databases">
        <title>Conservation and host-specific expression of non-tandemly repeated heterogenous ribosome RNA gene in arbuscular mycorrhizal fungi.</title>
        <authorList>
            <person name="Maeda T."/>
            <person name="Kobayashi Y."/>
            <person name="Nakagawa T."/>
            <person name="Ezawa T."/>
            <person name="Yamaguchi K."/>
            <person name="Bino T."/>
            <person name="Nishimoto Y."/>
            <person name="Shigenobu S."/>
            <person name="Kawaguchi M."/>
        </authorList>
    </citation>
    <scope>NUCLEOTIDE SEQUENCE</scope>
    <source>
        <strain evidence="2">HR1</strain>
    </source>
</reference>
<reference evidence="1 3" key="1">
    <citation type="submission" date="2017-11" db="EMBL/GenBank/DDBJ databases">
        <title>The genome of Rhizophagus clarus HR1 reveals common genetic basis of auxotrophy among arbuscular mycorrhizal fungi.</title>
        <authorList>
            <person name="Kobayashi Y."/>
        </authorList>
    </citation>
    <scope>NUCLEOTIDE SEQUENCE [LARGE SCALE GENOMIC DNA]</scope>
    <source>
        <strain evidence="1 3">HR1</strain>
    </source>
</reference>
<dbReference type="AlphaFoldDB" id="A0A2Z6RCQ6"/>
<keyword evidence="3" id="KW-1185">Reference proteome</keyword>
<organism evidence="1 3">
    <name type="scientific">Rhizophagus clarus</name>
    <dbReference type="NCBI Taxonomy" id="94130"/>
    <lineage>
        <taxon>Eukaryota</taxon>
        <taxon>Fungi</taxon>
        <taxon>Fungi incertae sedis</taxon>
        <taxon>Mucoromycota</taxon>
        <taxon>Glomeromycotina</taxon>
        <taxon>Glomeromycetes</taxon>
        <taxon>Glomerales</taxon>
        <taxon>Glomeraceae</taxon>
        <taxon>Rhizophagus</taxon>
    </lineage>
</organism>
<gene>
    <name evidence="2" type="ORF">RCL2_000430700</name>
    <name evidence="1" type="ORF">RclHR1_03800012</name>
</gene>
<dbReference type="OrthoDB" id="2362608at2759"/>
<name>A0A2Z6RCQ6_9GLOM</name>
<accession>A0A2Z6RCQ6</accession>
<sequence length="434" mass="50359">MSEKELYSKICVVQGIKPVVSEARDEVVEENTLFKISCNLATILARDKEVVAVRLKTSDGCKAYLSKNGPWLDEDFVYISKIMEYLRNMSKDPLNESEANSAALITEILSYCSNKLGSRIKKLRNDLIRDKDKKYIKSFIKYASNMLKEFDPKKLNDVDKSKISVICQSYYEQLDETYKNKIPEKHLGHLRKVGSYIASVVNLKICASSEKYKVLFSNIELCILKPTAIKTGQPIYSWECVIRSFVPNNVDYERFKDKCLNDEHIKKRLKMIYPVKKKERPDEKSGQPDEEIQLNDDNIKIRAYLHAEMNILVNMIDQEDKSKAFIALSKRCCYLCELYINFARKRGYNIIVSGNHRKIYRGWKFPQVTSNSFRIGSLKYILANLDRVIDNKIKHYTESLDTDSDSSVGSEDFNDDVYDHKKKCVYRLVMGYDP</sequence>
<dbReference type="Proteomes" id="UP000615446">
    <property type="component" value="Unassembled WGS sequence"/>
</dbReference>
<dbReference type="InterPro" id="IPR027796">
    <property type="entry name" value="OTT_1508_deam-like"/>
</dbReference>
<proteinExistence type="predicted"/>
<dbReference type="EMBL" id="BEXD01003113">
    <property type="protein sequence ID" value="GBC00296.1"/>
    <property type="molecule type" value="Genomic_DNA"/>
</dbReference>
<evidence type="ECO:0000313" key="3">
    <source>
        <dbReference type="Proteomes" id="UP000247702"/>
    </source>
</evidence>
<dbReference type="EMBL" id="BLAL01000027">
    <property type="protein sequence ID" value="GES76919.1"/>
    <property type="molecule type" value="Genomic_DNA"/>
</dbReference>
<dbReference type="Pfam" id="PF14441">
    <property type="entry name" value="OTT_1508_deam"/>
    <property type="match status" value="1"/>
</dbReference>
<protein>
    <submittedName>
        <fullName evidence="1">Uncharacterized protein</fullName>
    </submittedName>
</protein>